<dbReference type="RefSeq" id="WP_139031060.1">
    <property type="nucleotide sequence ID" value="NZ_JAVDWN010000020.1"/>
</dbReference>
<proteinExistence type="predicted"/>
<reference evidence="1" key="1">
    <citation type="submission" date="2023-07" db="EMBL/GenBank/DDBJ databases">
        <title>Sorghum-associated microbial communities from plants grown in Nebraska, USA.</title>
        <authorList>
            <person name="Schachtman D."/>
        </authorList>
    </citation>
    <scope>NUCLEOTIDE SEQUENCE</scope>
    <source>
        <strain evidence="1">BE261</strain>
    </source>
</reference>
<evidence type="ECO:0000313" key="1">
    <source>
        <dbReference type="EMBL" id="MDR7165888.1"/>
    </source>
</evidence>
<evidence type="ECO:0008006" key="3">
    <source>
        <dbReference type="Google" id="ProtNLM"/>
    </source>
</evidence>
<dbReference type="EMBL" id="JAVDWN010000020">
    <property type="protein sequence ID" value="MDR7165888.1"/>
    <property type="molecule type" value="Genomic_DNA"/>
</dbReference>
<evidence type="ECO:0000313" key="2">
    <source>
        <dbReference type="Proteomes" id="UP001262032"/>
    </source>
</evidence>
<dbReference type="AlphaFoldDB" id="A0AAW8NIX4"/>
<gene>
    <name evidence="1" type="ORF">J2X12_003942</name>
</gene>
<protein>
    <recommendedName>
        <fullName evidence="3">Integral membrane protein</fullName>
    </recommendedName>
</protein>
<organism evidence="1 2">
    <name type="scientific">Pseudarthrobacter oxydans</name>
    <name type="common">Arthrobacter oxydans</name>
    <dbReference type="NCBI Taxonomy" id="1671"/>
    <lineage>
        <taxon>Bacteria</taxon>
        <taxon>Bacillati</taxon>
        <taxon>Actinomycetota</taxon>
        <taxon>Actinomycetes</taxon>
        <taxon>Micrococcales</taxon>
        <taxon>Micrococcaceae</taxon>
        <taxon>Pseudarthrobacter</taxon>
    </lineage>
</organism>
<name>A0AAW8NIX4_PSEOX</name>
<comment type="caution">
    <text evidence="1">The sequence shown here is derived from an EMBL/GenBank/DDBJ whole genome shotgun (WGS) entry which is preliminary data.</text>
</comment>
<accession>A0AAW8NIX4</accession>
<sequence length="203" mass="20811">MTPRALRLIRGWTGAVAATSVAAVSHFMAGGSSPEPLLLLLALALSGLACTALTGRGLSLWRLSAGVALSQGLFHMLFSGSADPPRPGAPAGGHPGHSSTLDLAGGTVLPSAADHSSPLMWVWHSVAALLTVAVLRHGEAAVVQLVQAARLRVSAYLPLFPPLPVPPARAGLPANRPVRPLPNLGAPLLVMRHRGPPLLPIVS</sequence>
<dbReference type="Proteomes" id="UP001262032">
    <property type="component" value="Unassembled WGS sequence"/>
</dbReference>